<reference evidence="1 2" key="1">
    <citation type="submission" date="2023-06" db="EMBL/GenBank/DDBJ databases">
        <title>Sporosarcina sp. nov., isolated from Korean traditional fermented seafood 'Jeotgal'.</title>
        <authorList>
            <person name="Yang A.I."/>
            <person name="Shin N.-R."/>
        </authorList>
    </citation>
    <scope>NUCLEOTIDE SEQUENCE [LARGE SCALE GENOMIC DNA]</scope>
    <source>
        <strain evidence="1 2">KCTC13119</strain>
    </source>
</reference>
<dbReference type="EMBL" id="JAUBDI010000011">
    <property type="protein sequence ID" value="MDW0113972.1"/>
    <property type="molecule type" value="Genomic_DNA"/>
</dbReference>
<evidence type="ECO:0000313" key="2">
    <source>
        <dbReference type="Proteomes" id="UP001282284"/>
    </source>
</evidence>
<accession>A0ABU4GC75</accession>
<dbReference type="RefSeq" id="WP_317944675.1">
    <property type="nucleotide sequence ID" value="NZ_JAUBDI010000011.1"/>
</dbReference>
<sequence>MKNIVKYGAVLVFALLVLGACGFGKDPDDRNREDATVLHENEKEGGSLETGNGYGFDQFELEIEVDGHDMIEAKYKMDRNMETIYKNQLAGIDLKDDEAMVKLDEMFIDILFTKDTSKQEAIDKLLEWFGVDTYTEFDLEVYFDDGTILDVEEKH</sequence>
<dbReference type="Proteomes" id="UP001282284">
    <property type="component" value="Unassembled WGS sequence"/>
</dbReference>
<evidence type="ECO:0000313" key="1">
    <source>
        <dbReference type="EMBL" id="MDW0113972.1"/>
    </source>
</evidence>
<dbReference type="InterPro" id="IPR025623">
    <property type="entry name" value="YusW"/>
</dbReference>
<gene>
    <name evidence="1" type="ORF">QT711_12310</name>
</gene>
<protein>
    <submittedName>
        <fullName evidence="1">YusW family protein</fullName>
    </submittedName>
</protein>
<name>A0ABU4GC75_9BACL</name>
<comment type="caution">
    <text evidence="1">The sequence shown here is derived from an EMBL/GenBank/DDBJ whole genome shotgun (WGS) entry which is preliminary data.</text>
</comment>
<organism evidence="1 2">
    <name type="scientific">Sporosarcina saromensis</name>
    <dbReference type="NCBI Taxonomy" id="359365"/>
    <lineage>
        <taxon>Bacteria</taxon>
        <taxon>Bacillati</taxon>
        <taxon>Bacillota</taxon>
        <taxon>Bacilli</taxon>
        <taxon>Bacillales</taxon>
        <taxon>Caryophanaceae</taxon>
        <taxon>Sporosarcina</taxon>
    </lineage>
</organism>
<dbReference type="PROSITE" id="PS51257">
    <property type="entry name" value="PROKAR_LIPOPROTEIN"/>
    <property type="match status" value="1"/>
</dbReference>
<keyword evidence="2" id="KW-1185">Reference proteome</keyword>
<dbReference type="Pfam" id="PF14039">
    <property type="entry name" value="YusW"/>
    <property type="match status" value="1"/>
</dbReference>
<proteinExistence type="predicted"/>